<protein>
    <submittedName>
        <fullName evidence="1">Uncharacterized protein</fullName>
    </submittedName>
</protein>
<name>A0A016U6M7_9BILA</name>
<dbReference type="EMBL" id="JARK01001391">
    <property type="protein sequence ID" value="EYC10546.1"/>
    <property type="molecule type" value="Genomic_DNA"/>
</dbReference>
<evidence type="ECO:0000313" key="1">
    <source>
        <dbReference type="EMBL" id="EYC10546.1"/>
    </source>
</evidence>
<reference evidence="2" key="1">
    <citation type="journal article" date="2015" name="Nat. Genet.">
        <title>The genome and transcriptome of the zoonotic hookworm Ancylostoma ceylanicum identify infection-specific gene families.</title>
        <authorList>
            <person name="Schwarz E.M."/>
            <person name="Hu Y."/>
            <person name="Antoshechkin I."/>
            <person name="Miller M.M."/>
            <person name="Sternberg P.W."/>
            <person name="Aroian R.V."/>
        </authorList>
    </citation>
    <scope>NUCLEOTIDE SEQUENCE</scope>
    <source>
        <strain evidence="2">HY135</strain>
    </source>
</reference>
<evidence type="ECO:0000313" key="2">
    <source>
        <dbReference type="Proteomes" id="UP000024635"/>
    </source>
</evidence>
<proteinExistence type="predicted"/>
<accession>A0A016U6M7</accession>
<keyword evidence="2" id="KW-1185">Reference proteome</keyword>
<comment type="caution">
    <text evidence="1">The sequence shown here is derived from an EMBL/GenBank/DDBJ whole genome shotgun (WGS) entry which is preliminary data.</text>
</comment>
<organism evidence="1 2">
    <name type="scientific">Ancylostoma ceylanicum</name>
    <dbReference type="NCBI Taxonomy" id="53326"/>
    <lineage>
        <taxon>Eukaryota</taxon>
        <taxon>Metazoa</taxon>
        <taxon>Ecdysozoa</taxon>
        <taxon>Nematoda</taxon>
        <taxon>Chromadorea</taxon>
        <taxon>Rhabditida</taxon>
        <taxon>Rhabditina</taxon>
        <taxon>Rhabditomorpha</taxon>
        <taxon>Strongyloidea</taxon>
        <taxon>Ancylostomatidae</taxon>
        <taxon>Ancylostomatinae</taxon>
        <taxon>Ancylostoma</taxon>
    </lineage>
</organism>
<sequence length="72" mass="7785">MDDFSPTAFAERHAQLNLSISALSAPLSGVKCPDNALSNGYTAVGETCPRGRGLATNLKKMPKNRKIRCMYV</sequence>
<dbReference type="AlphaFoldDB" id="A0A016U6M7"/>
<gene>
    <name evidence="1" type="primary">Acey_s0055.g2617</name>
    <name evidence="1" type="ORF">Y032_0055g2617</name>
</gene>
<dbReference type="Proteomes" id="UP000024635">
    <property type="component" value="Unassembled WGS sequence"/>
</dbReference>